<feature type="domain" description="Response regulatory" evidence="3">
    <location>
        <begin position="10"/>
        <end position="132"/>
    </location>
</feature>
<dbReference type="PANTHER" id="PTHR14136">
    <property type="entry name" value="BTB_POZ DOMAIN-CONTAINING PROTEIN KCTD9"/>
    <property type="match status" value="1"/>
</dbReference>
<reference evidence="4" key="1">
    <citation type="submission" date="2020-12" db="EMBL/GenBank/DDBJ databases">
        <title>Oil enriched cultivation method for isolating marine PHA-producing bacteria.</title>
        <authorList>
            <person name="Zheng W."/>
            <person name="Yu S."/>
            <person name="Huang Y."/>
        </authorList>
    </citation>
    <scope>NUCLEOTIDE SEQUENCE</scope>
    <source>
        <strain evidence="4">SY-2-3</strain>
    </source>
</reference>
<proteinExistence type="predicted"/>
<feature type="region of interest" description="Disordered" evidence="2">
    <location>
        <begin position="301"/>
        <end position="322"/>
    </location>
</feature>
<protein>
    <submittedName>
        <fullName evidence="4">Pentapeptide repeat-containing protein</fullName>
    </submittedName>
</protein>
<dbReference type="Proteomes" id="UP000664405">
    <property type="component" value="Unassembled WGS sequence"/>
</dbReference>
<dbReference type="InterPro" id="IPR001646">
    <property type="entry name" value="5peptide_repeat"/>
</dbReference>
<dbReference type="SUPFAM" id="SSF52172">
    <property type="entry name" value="CheY-like"/>
    <property type="match status" value="1"/>
</dbReference>
<comment type="caution">
    <text evidence="1">Lacks conserved residue(s) required for the propagation of feature annotation.</text>
</comment>
<dbReference type="InterPro" id="IPR011006">
    <property type="entry name" value="CheY-like_superfamily"/>
</dbReference>
<dbReference type="Pfam" id="PF00072">
    <property type="entry name" value="Response_reg"/>
    <property type="match status" value="1"/>
</dbReference>
<dbReference type="InterPro" id="IPR051082">
    <property type="entry name" value="Pentapeptide-BTB/POZ_domain"/>
</dbReference>
<evidence type="ECO:0000256" key="1">
    <source>
        <dbReference type="PROSITE-ProRule" id="PRU00169"/>
    </source>
</evidence>
<evidence type="ECO:0000256" key="2">
    <source>
        <dbReference type="SAM" id="MobiDB-lite"/>
    </source>
</evidence>
<sequence>MASKDNKNKTILYADYSERNMLAAREAIEPLGFGNFVHCDDREKTVELIGEMHPDLVLVGLYLDGMRGISTIRAIRDSGSDENPIGRTVPILLGAPKLDRRGMRDAVDAGIEGVFRQPIDPKRLRKIIETVMRSPRRFVLKENYFGPARPQDMIRSGTTMPKAPATKTPSQATTPVEETTPDNPGRRKRDRIKAAMLETPPVASASPVPARRRAAVGKPATAKSAQPVETVADIRDDKSPLLGMSDTIEVANVQARLNGSGQVFDDSDLPEVPIAHDRDTGPQNIEAVQSAREALSPVIEPASQEAETEEPDDDPIETATDDDSEELVEIDLHEALISHKLWVDTGGKEGTVMSIDHADLREAELEGIDLSRCGLPFASFKRANCKDAVLRRCNLTGADFIESNLDSANLAASRLSGARFNDAMLRNTVFLGSDLSNASFRGQHLLNCDLSGTNLAGTDFRDADLTGTRGLFAEQIQRARVNANTRLPRNLKLRD</sequence>
<feature type="compositionally biased region" description="Low complexity" evidence="2">
    <location>
        <begin position="200"/>
        <end position="209"/>
    </location>
</feature>
<dbReference type="Pfam" id="PF00805">
    <property type="entry name" value="Pentapeptide"/>
    <property type="match status" value="2"/>
</dbReference>
<dbReference type="Gene3D" id="3.40.50.2300">
    <property type="match status" value="1"/>
</dbReference>
<dbReference type="Gene3D" id="2.160.20.80">
    <property type="entry name" value="E3 ubiquitin-protein ligase SopA"/>
    <property type="match status" value="1"/>
</dbReference>
<evidence type="ECO:0000313" key="4">
    <source>
        <dbReference type="EMBL" id="MBN8195887.1"/>
    </source>
</evidence>
<dbReference type="InterPro" id="IPR001789">
    <property type="entry name" value="Sig_transdc_resp-reg_receiver"/>
</dbReference>
<dbReference type="AlphaFoldDB" id="A0A8I1M648"/>
<dbReference type="EMBL" id="JAEKJW010000001">
    <property type="protein sequence ID" value="MBN8195887.1"/>
    <property type="molecule type" value="Genomic_DNA"/>
</dbReference>
<dbReference type="PROSITE" id="PS50110">
    <property type="entry name" value="RESPONSE_REGULATORY"/>
    <property type="match status" value="1"/>
</dbReference>
<accession>A0A8I1M648</accession>
<name>A0A8I1M648_9PROT</name>
<feature type="region of interest" description="Disordered" evidence="2">
    <location>
        <begin position="149"/>
        <end position="188"/>
    </location>
</feature>
<feature type="compositionally biased region" description="Acidic residues" evidence="2">
    <location>
        <begin position="306"/>
        <end position="322"/>
    </location>
</feature>
<dbReference type="PANTHER" id="PTHR14136:SF17">
    <property type="entry name" value="BTB_POZ DOMAIN-CONTAINING PROTEIN KCTD9"/>
    <property type="match status" value="1"/>
</dbReference>
<dbReference type="SUPFAM" id="SSF141571">
    <property type="entry name" value="Pentapeptide repeat-like"/>
    <property type="match status" value="1"/>
</dbReference>
<feature type="region of interest" description="Disordered" evidence="2">
    <location>
        <begin position="200"/>
        <end position="232"/>
    </location>
</feature>
<evidence type="ECO:0000313" key="5">
    <source>
        <dbReference type="Proteomes" id="UP000664405"/>
    </source>
</evidence>
<dbReference type="RefSeq" id="WP_206926821.1">
    <property type="nucleotide sequence ID" value="NZ_JAEKJW010000001.1"/>
</dbReference>
<dbReference type="GO" id="GO:0000160">
    <property type="term" value="P:phosphorelay signal transduction system"/>
    <property type="evidence" value="ECO:0007669"/>
    <property type="project" value="InterPro"/>
</dbReference>
<feature type="compositionally biased region" description="Low complexity" evidence="2">
    <location>
        <begin position="158"/>
        <end position="169"/>
    </location>
</feature>
<organism evidence="4 5">
    <name type="scientific">Thalassospira povalilytica</name>
    <dbReference type="NCBI Taxonomy" id="732237"/>
    <lineage>
        <taxon>Bacteria</taxon>
        <taxon>Pseudomonadati</taxon>
        <taxon>Pseudomonadota</taxon>
        <taxon>Alphaproteobacteria</taxon>
        <taxon>Rhodospirillales</taxon>
        <taxon>Thalassospiraceae</taxon>
        <taxon>Thalassospira</taxon>
    </lineage>
</organism>
<evidence type="ECO:0000259" key="3">
    <source>
        <dbReference type="PROSITE" id="PS50110"/>
    </source>
</evidence>
<gene>
    <name evidence="4" type="ORF">JF547_05340</name>
</gene>
<comment type="caution">
    <text evidence="4">The sequence shown here is derived from an EMBL/GenBank/DDBJ whole genome shotgun (WGS) entry which is preliminary data.</text>
</comment>